<organism evidence="2 3">
    <name type="scientific">Tanacetum coccineum</name>
    <dbReference type="NCBI Taxonomy" id="301880"/>
    <lineage>
        <taxon>Eukaryota</taxon>
        <taxon>Viridiplantae</taxon>
        <taxon>Streptophyta</taxon>
        <taxon>Embryophyta</taxon>
        <taxon>Tracheophyta</taxon>
        <taxon>Spermatophyta</taxon>
        <taxon>Magnoliopsida</taxon>
        <taxon>eudicotyledons</taxon>
        <taxon>Gunneridae</taxon>
        <taxon>Pentapetalae</taxon>
        <taxon>asterids</taxon>
        <taxon>campanulids</taxon>
        <taxon>Asterales</taxon>
        <taxon>Asteraceae</taxon>
        <taxon>Asteroideae</taxon>
        <taxon>Anthemideae</taxon>
        <taxon>Anthemidinae</taxon>
        <taxon>Tanacetum</taxon>
    </lineage>
</organism>
<evidence type="ECO:0000256" key="1">
    <source>
        <dbReference type="SAM" id="MobiDB-lite"/>
    </source>
</evidence>
<feature type="region of interest" description="Disordered" evidence="1">
    <location>
        <begin position="73"/>
        <end position="171"/>
    </location>
</feature>
<evidence type="ECO:0000313" key="3">
    <source>
        <dbReference type="Proteomes" id="UP001151760"/>
    </source>
</evidence>
<reference evidence="2" key="1">
    <citation type="journal article" date="2022" name="Int. J. Mol. Sci.">
        <title>Draft Genome of Tanacetum Coccineum: Genomic Comparison of Closely Related Tanacetum-Family Plants.</title>
        <authorList>
            <person name="Yamashiro T."/>
            <person name="Shiraishi A."/>
            <person name="Nakayama K."/>
            <person name="Satake H."/>
        </authorList>
    </citation>
    <scope>NUCLEOTIDE SEQUENCE</scope>
</reference>
<feature type="compositionally biased region" description="Acidic residues" evidence="1">
    <location>
        <begin position="130"/>
        <end position="140"/>
    </location>
</feature>
<keyword evidence="3" id="KW-1185">Reference proteome</keyword>
<dbReference type="Proteomes" id="UP001151760">
    <property type="component" value="Unassembled WGS sequence"/>
</dbReference>
<feature type="compositionally biased region" description="Low complexity" evidence="1">
    <location>
        <begin position="77"/>
        <end position="95"/>
    </location>
</feature>
<feature type="compositionally biased region" description="Low complexity" evidence="1">
    <location>
        <begin position="16"/>
        <end position="44"/>
    </location>
</feature>
<accession>A0ABQ5DII5</accession>
<reference evidence="2" key="2">
    <citation type="submission" date="2022-01" db="EMBL/GenBank/DDBJ databases">
        <authorList>
            <person name="Yamashiro T."/>
            <person name="Shiraishi A."/>
            <person name="Satake H."/>
            <person name="Nakayama K."/>
        </authorList>
    </citation>
    <scope>NUCLEOTIDE SEQUENCE</scope>
</reference>
<proteinExistence type="predicted"/>
<evidence type="ECO:0000313" key="2">
    <source>
        <dbReference type="EMBL" id="GJT38817.1"/>
    </source>
</evidence>
<protein>
    <recommendedName>
        <fullName evidence="4">No apical meristem-associated C-terminal domain-containing protein</fullName>
    </recommendedName>
</protein>
<name>A0ABQ5DII5_9ASTR</name>
<sequence>MDNLYAQRPLNQIPGSSNPNPSSSAQNTSSTQLPYTQMPTYYPNYNPYVNLDQQVSFQQWQLKQQFQHTQISQQLNQAASSQHQSDQQSHQPQQPQEEEADTTPTSAKTKRKRIKKMSKDVKKRGRVTDEEPELFGDDELPCPPGKERIAKSQRSTNSSASSGSNPAMFQDMLQQQYELDRATKMERIDRETNARVELINSQKVAEDLKVLQINTREMDPVEPRKGG</sequence>
<evidence type="ECO:0008006" key="4">
    <source>
        <dbReference type="Google" id="ProtNLM"/>
    </source>
</evidence>
<gene>
    <name evidence="2" type="ORF">Tco_0938682</name>
</gene>
<feature type="compositionally biased region" description="Basic residues" evidence="1">
    <location>
        <begin position="108"/>
        <end position="125"/>
    </location>
</feature>
<feature type="compositionally biased region" description="Low complexity" evidence="1">
    <location>
        <begin position="152"/>
        <end position="164"/>
    </location>
</feature>
<comment type="caution">
    <text evidence="2">The sequence shown here is derived from an EMBL/GenBank/DDBJ whole genome shotgun (WGS) entry which is preliminary data.</text>
</comment>
<feature type="region of interest" description="Disordered" evidence="1">
    <location>
        <begin position="1"/>
        <end position="44"/>
    </location>
</feature>
<dbReference type="EMBL" id="BQNB010015335">
    <property type="protein sequence ID" value="GJT38817.1"/>
    <property type="molecule type" value="Genomic_DNA"/>
</dbReference>